<dbReference type="SUPFAM" id="SSF52402">
    <property type="entry name" value="Adenine nucleotide alpha hydrolases-like"/>
    <property type="match status" value="2"/>
</dbReference>
<dbReference type="AlphaFoldDB" id="A0A017HMY0"/>
<dbReference type="RefSeq" id="WP_037279266.1">
    <property type="nucleotide sequence ID" value="NZ_KK088560.1"/>
</dbReference>
<comment type="caution">
    <text evidence="3">The sequence shown here is derived from an EMBL/GenBank/DDBJ whole genome shotgun (WGS) entry which is preliminary data.</text>
</comment>
<dbReference type="Pfam" id="PF00582">
    <property type="entry name" value="Usp"/>
    <property type="match status" value="1"/>
</dbReference>
<keyword evidence="4" id="KW-1185">Reference proteome</keyword>
<protein>
    <submittedName>
        <fullName evidence="3">UspA domain protein</fullName>
    </submittedName>
</protein>
<reference evidence="3 4" key="1">
    <citation type="submission" date="2013-02" db="EMBL/GenBank/DDBJ databases">
        <authorList>
            <person name="Fiebig A."/>
            <person name="Goeker M."/>
            <person name="Klenk H.-P.P."/>
        </authorList>
    </citation>
    <scope>NUCLEOTIDE SEQUENCE [LARGE SCALE GENOMIC DNA]</scope>
    <source>
        <strain evidence="3 4">DSM 19309</strain>
    </source>
</reference>
<dbReference type="EMBL" id="AOSK01000068">
    <property type="protein sequence ID" value="EYD75670.1"/>
    <property type="molecule type" value="Genomic_DNA"/>
</dbReference>
<organism evidence="3 4">
    <name type="scientific">Rubellimicrobium mesophilum DSM 19309</name>
    <dbReference type="NCBI Taxonomy" id="442562"/>
    <lineage>
        <taxon>Bacteria</taxon>
        <taxon>Pseudomonadati</taxon>
        <taxon>Pseudomonadota</taxon>
        <taxon>Alphaproteobacteria</taxon>
        <taxon>Rhodobacterales</taxon>
        <taxon>Roseobacteraceae</taxon>
        <taxon>Rubellimicrobium</taxon>
    </lineage>
</organism>
<evidence type="ECO:0000313" key="3">
    <source>
        <dbReference type="EMBL" id="EYD75670.1"/>
    </source>
</evidence>
<dbReference type="InterPro" id="IPR006016">
    <property type="entry name" value="UspA"/>
</dbReference>
<dbReference type="InterPro" id="IPR006015">
    <property type="entry name" value="Universal_stress_UspA"/>
</dbReference>
<dbReference type="CDD" id="cd00293">
    <property type="entry name" value="USP-like"/>
    <property type="match status" value="1"/>
</dbReference>
<evidence type="ECO:0000256" key="1">
    <source>
        <dbReference type="ARBA" id="ARBA00008791"/>
    </source>
</evidence>
<dbReference type="PRINTS" id="PR01438">
    <property type="entry name" value="UNVRSLSTRESS"/>
</dbReference>
<sequence>MAIRTLSLVITDETGDAPALRAAIAIAAREDAQIDLFCLGIEPVPLETVPMTSTPMMMEDWRLESLERAQALASWARAQVPAGIRARVEPVTAQSLGLATALSRTARFSDLLVTGRPYGPAHDPLAPIVAEALLFGTGGPVLVVPDHARTDWDRPFRRICVAWNDGDEALRAVRAALPFLKAAETVDIAIVDPPLHAHDRADPGGALGLWLARHGVQAEIAVLARTEPRVADVLARFCQERGAEALVMGAFGHSRLREALLGGTTRAMLAAVPLPLLMAH</sequence>
<dbReference type="HOGENOM" id="CLU_049301_5_2_5"/>
<dbReference type="STRING" id="442562.Rumeso_02757"/>
<comment type="similarity">
    <text evidence="1">Belongs to the universal stress protein A family.</text>
</comment>
<dbReference type="Proteomes" id="UP000019666">
    <property type="component" value="Unassembled WGS sequence"/>
</dbReference>
<feature type="domain" description="UspA" evidence="2">
    <location>
        <begin position="156"/>
        <end position="279"/>
    </location>
</feature>
<evidence type="ECO:0000313" key="4">
    <source>
        <dbReference type="Proteomes" id="UP000019666"/>
    </source>
</evidence>
<proteinExistence type="inferred from homology"/>
<name>A0A017HMY0_9RHOB</name>
<accession>A0A017HMY0</accession>
<evidence type="ECO:0000259" key="2">
    <source>
        <dbReference type="Pfam" id="PF00582"/>
    </source>
</evidence>
<dbReference type="OrthoDB" id="9804721at2"/>
<gene>
    <name evidence="3" type="ORF">Rumeso_02757</name>
</gene>
<dbReference type="Gene3D" id="3.40.50.12370">
    <property type="match status" value="1"/>
</dbReference>